<dbReference type="Gene3D" id="2.30.29.30">
    <property type="entry name" value="Pleckstrin-homology domain (PH domain)/Phosphotyrosine-binding domain (PTB)"/>
    <property type="match status" value="1"/>
</dbReference>
<protein>
    <submittedName>
        <fullName evidence="4">PH domain-containing protein</fullName>
    </submittedName>
</protein>
<dbReference type="InterPro" id="IPR011993">
    <property type="entry name" value="PH-like_dom_sf"/>
</dbReference>
<dbReference type="InterPro" id="IPR051835">
    <property type="entry name" value="RAC1-GEF"/>
</dbReference>
<reference evidence="4" key="1">
    <citation type="submission" date="2017-02" db="UniProtKB">
        <authorList>
            <consortium name="WormBaseParasite"/>
        </authorList>
    </citation>
    <scope>IDENTIFICATION</scope>
</reference>
<evidence type="ECO:0000259" key="1">
    <source>
        <dbReference type="PROSITE" id="PS50003"/>
    </source>
</evidence>
<organism evidence="4">
    <name type="scientific">Hydatigena taeniaeformis</name>
    <name type="common">Feline tapeworm</name>
    <name type="synonym">Taenia taeniaeformis</name>
    <dbReference type="NCBI Taxonomy" id="6205"/>
    <lineage>
        <taxon>Eukaryota</taxon>
        <taxon>Metazoa</taxon>
        <taxon>Spiralia</taxon>
        <taxon>Lophotrochozoa</taxon>
        <taxon>Platyhelminthes</taxon>
        <taxon>Cestoda</taxon>
        <taxon>Eucestoda</taxon>
        <taxon>Cyclophyllidea</taxon>
        <taxon>Taeniidae</taxon>
        <taxon>Hydatigera</taxon>
    </lineage>
</organism>
<feature type="domain" description="PH" evidence="1">
    <location>
        <begin position="9"/>
        <end position="127"/>
    </location>
</feature>
<evidence type="ECO:0000313" key="4">
    <source>
        <dbReference type="WBParaSite" id="TTAC_0000490401-mRNA-1"/>
    </source>
</evidence>
<dbReference type="PANTHER" id="PTHR45858:SF5">
    <property type="entry name" value="MOESIN_EZRIN_RADIXIN HOMOLOG 1"/>
    <property type="match status" value="1"/>
</dbReference>
<dbReference type="Proteomes" id="UP000274429">
    <property type="component" value="Unassembled WGS sequence"/>
</dbReference>
<dbReference type="AlphaFoldDB" id="A0A0R3WVW4"/>
<proteinExistence type="predicted"/>
<dbReference type="PANTHER" id="PTHR45858">
    <property type="entry name" value="FERM DOMAIN CONTAINING PROTEIN"/>
    <property type="match status" value="1"/>
</dbReference>
<accession>A0A0R3WVW4</accession>
<dbReference type="InterPro" id="IPR001849">
    <property type="entry name" value="PH_domain"/>
</dbReference>
<dbReference type="Pfam" id="PF00169">
    <property type="entry name" value="PH"/>
    <property type="match status" value="1"/>
</dbReference>
<gene>
    <name evidence="2" type="ORF">TTAC_LOCUS4890</name>
</gene>
<dbReference type="WBParaSite" id="TTAC_0000490401-mRNA-1">
    <property type="protein sequence ID" value="TTAC_0000490401-mRNA-1"/>
    <property type="gene ID" value="TTAC_0000490401"/>
</dbReference>
<reference evidence="2 3" key="2">
    <citation type="submission" date="2018-11" db="EMBL/GenBank/DDBJ databases">
        <authorList>
            <consortium name="Pathogen Informatics"/>
        </authorList>
    </citation>
    <scope>NUCLEOTIDE SEQUENCE [LARGE SCALE GENOMIC DNA]</scope>
</reference>
<evidence type="ECO:0000313" key="3">
    <source>
        <dbReference type="Proteomes" id="UP000274429"/>
    </source>
</evidence>
<name>A0A0R3WVW4_HYDTA</name>
<dbReference type="GO" id="GO:0005085">
    <property type="term" value="F:guanyl-nucleotide exchange factor activity"/>
    <property type="evidence" value="ECO:0007669"/>
    <property type="project" value="TreeGrafter"/>
</dbReference>
<dbReference type="SMART" id="SM00233">
    <property type="entry name" value="PH"/>
    <property type="match status" value="1"/>
</dbReference>
<dbReference type="SUPFAM" id="SSF50729">
    <property type="entry name" value="PH domain-like"/>
    <property type="match status" value="1"/>
</dbReference>
<dbReference type="OrthoDB" id="9990815at2759"/>
<dbReference type="PROSITE" id="PS50003">
    <property type="entry name" value="PH_DOMAIN"/>
    <property type="match status" value="1"/>
</dbReference>
<dbReference type="STRING" id="6205.A0A0R3WVW4"/>
<keyword evidence="3" id="KW-1185">Reference proteome</keyword>
<dbReference type="FunFam" id="2.30.29.30:FF:000046">
    <property type="entry name" value="FERM, RhoGEF and pleckstrin domain-containing protein 1"/>
    <property type="match status" value="1"/>
</dbReference>
<sequence>MSDILRANEYQTSGYLLRKFKNSNGWQKLWVVFTQLCLFFHKSYQDTFPLASLPLLGYSIITPSPEDNIRKEFVFKLQFKNHVYFFRDDSQTSFERELIQLAAFPLPVSFFLVFSTRWFDCLSSAAGTNARQRLVSSRHPVTSTVATAMTTAGTTSTAITTTTTTSNTSCENKEK</sequence>
<dbReference type="EMBL" id="UYWX01005599">
    <property type="protein sequence ID" value="VDM25832.1"/>
    <property type="molecule type" value="Genomic_DNA"/>
</dbReference>
<evidence type="ECO:0000313" key="2">
    <source>
        <dbReference type="EMBL" id="VDM25832.1"/>
    </source>
</evidence>